<keyword evidence="4 5" id="KW-0326">Glycosidase</keyword>
<reference evidence="8" key="1">
    <citation type="submission" date="2021-01" db="EMBL/GenBank/DDBJ databases">
        <title>Whole genome shotgun sequence of Rugosimonospora africana NBRC 104875.</title>
        <authorList>
            <person name="Komaki H."/>
            <person name="Tamura T."/>
        </authorList>
    </citation>
    <scope>NUCLEOTIDE SEQUENCE</scope>
    <source>
        <strain evidence="8">NBRC 104875</strain>
    </source>
</reference>
<evidence type="ECO:0000313" key="8">
    <source>
        <dbReference type="EMBL" id="GIH15840.1"/>
    </source>
</evidence>
<feature type="domain" description="Glycosyl hydrolase family 36 N-terminal" evidence="7">
    <location>
        <begin position="41"/>
        <end position="280"/>
    </location>
</feature>
<dbReference type="Proteomes" id="UP000642748">
    <property type="component" value="Unassembled WGS sequence"/>
</dbReference>
<comment type="similarity">
    <text evidence="5">Belongs to the glycosyl hydrolase.</text>
</comment>
<keyword evidence="3 5" id="KW-0378">Hydrolase</keyword>
<sequence length="732" mass="80379">MRNVPHLQEPGPIVADTPTPNHVHFHSAGVSVVFATGEDRLPRLLYWGASLGELSDAELGAIETAQMPPFDHNPNDQVWNVSILPEFEAGWLGRPGLEGSRDGRDWSPAFRVVGTSVHRDAPTEDGRTADRLRAVARDDHAELSLELTVDLLSTGLLRARASVTNTGEAYRVDAVRIVLPVPSLADELLDFTGRHLMERVPQRCAFPVGLHAREQRGGRTGLDAAHLLIAGRGGFGFRDGEVWGAHVAFSGNQSLYAERLYNGARALGGGELLQSGEIVLARGESYTSPWFYGAYGDGLDEMAARFHAHVRSGRAYPAGPRPVVVNSWEAVYFNHDIDVLGELVDRAAEVGAERFVLDDGWFGSRRDDHSGLGDWTVSPEVWPDGLHPLIKRVKERGMDFGLWVEPEMVNLDSDLARAHPEWLFSVGGRVGYSSRYQHVLDLTHPGAYAHIRDALLALLDEYDIAYLKWDHNRTLVEAGHAPEGRPAIHGQTLAVYRLMDELRAAHAGLEIESCASGSGRVDLGILEHVQRVWGSDTNDPVERQQINRYLKLLVPPELIGAHVGPSPSHTTGRTQTLQFRAQTAVWCHLGIEIDLRTVSPEEFAQLAAWVAFYREHRHLLHGGTVVNADHPDDAIWVSGVVSPDHREAWYGVATLRRSVTWPPGPARLPGLAEEVRYVATLPDGIQPAATGMPLPEWTRAPRAMTGAVLGRAGVALPRLLPETGQVIHAREA</sequence>
<evidence type="ECO:0000256" key="4">
    <source>
        <dbReference type="ARBA" id="ARBA00023295"/>
    </source>
</evidence>
<evidence type="ECO:0000313" key="9">
    <source>
        <dbReference type="Proteomes" id="UP000642748"/>
    </source>
</evidence>
<proteinExistence type="inferred from homology"/>
<dbReference type="PRINTS" id="PR00743">
    <property type="entry name" value="GLHYDRLASE36"/>
</dbReference>
<evidence type="ECO:0000256" key="2">
    <source>
        <dbReference type="ARBA" id="ARBA00012755"/>
    </source>
</evidence>
<dbReference type="EMBL" id="BONZ01000038">
    <property type="protein sequence ID" value="GIH15840.1"/>
    <property type="molecule type" value="Genomic_DNA"/>
</dbReference>
<dbReference type="GO" id="GO:0016052">
    <property type="term" value="P:carbohydrate catabolic process"/>
    <property type="evidence" value="ECO:0007669"/>
    <property type="project" value="InterPro"/>
</dbReference>
<dbReference type="Gene3D" id="3.20.20.70">
    <property type="entry name" value="Aldolase class I"/>
    <property type="match status" value="1"/>
</dbReference>
<protein>
    <recommendedName>
        <fullName evidence="2 5">Alpha-galactosidase</fullName>
        <ecNumber evidence="2 5">3.2.1.22</ecNumber>
    </recommendedName>
</protein>
<gene>
    <name evidence="8" type="primary">galA_2</name>
    <name evidence="8" type="ORF">Raf01_40120</name>
</gene>
<dbReference type="EC" id="3.2.1.22" evidence="2 5"/>
<dbReference type="Gene3D" id="2.70.98.60">
    <property type="entry name" value="alpha-galactosidase from lactobacil brevis"/>
    <property type="match status" value="1"/>
</dbReference>
<name>A0A8J3QR04_9ACTN</name>
<feature type="active site" description="Proton donor" evidence="6">
    <location>
        <position position="536"/>
    </location>
</feature>
<keyword evidence="9" id="KW-1185">Reference proteome</keyword>
<dbReference type="PANTHER" id="PTHR43053">
    <property type="entry name" value="GLYCOSIDASE FAMILY 31"/>
    <property type="match status" value="1"/>
</dbReference>
<dbReference type="AlphaFoldDB" id="A0A8J3QR04"/>
<dbReference type="PIRSF" id="PIRSF005536">
    <property type="entry name" value="Agal"/>
    <property type="match status" value="1"/>
</dbReference>
<comment type="caution">
    <text evidence="8">The sequence shown here is derived from an EMBL/GenBank/DDBJ whole genome shotgun (WGS) entry which is preliminary data.</text>
</comment>
<organism evidence="8 9">
    <name type="scientific">Rugosimonospora africana</name>
    <dbReference type="NCBI Taxonomy" id="556532"/>
    <lineage>
        <taxon>Bacteria</taxon>
        <taxon>Bacillati</taxon>
        <taxon>Actinomycetota</taxon>
        <taxon>Actinomycetes</taxon>
        <taxon>Micromonosporales</taxon>
        <taxon>Micromonosporaceae</taxon>
        <taxon>Rugosimonospora</taxon>
    </lineage>
</organism>
<dbReference type="InterPro" id="IPR050985">
    <property type="entry name" value="Alpha-glycosidase_related"/>
</dbReference>
<dbReference type="InterPro" id="IPR038417">
    <property type="entry name" value="Alpga-gal_N_sf"/>
</dbReference>
<dbReference type="FunFam" id="3.20.20.70:FF:000118">
    <property type="entry name" value="Alpha-galactosidase"/>
    <property type="match status" value="1"/>
</dbReference>
<dbReference type="InterPro" id="IPR013785">
    <property type="entry name" value="Aldolase_TIM"/>
</dbReference>
<evidence type="ECO:0000256" key="1">
    <source>
        <dbReference type="ARBA" id="ARBA00001255"/>
    </source>
</evidence>
<dbReference type="InterPro" id="IPR017853">
    <property type="entry name" value="GH"/>
</dbReference>
<feature type="active site" description="Nucleophile" evidence="6">
    <location>
        <position position="470"/>
    </location>
</feature>
<comment type="catalytic activity">
    <reaction evidence="1 5">
        <text>Hydrolysis of terminal, non-reducing alpha-D-galactose residues in alpha-D-galactosides, including galactose oligosaccharides, galactomannans and galactolipids.</text>
        <dbReference type="EC" id="3.2.1.22"/>
    </reaction>
</comment>
<dbReference type="InterPro" id="IPR031704">
    <property type="entry name" value="Glyco_hydro_36_N"/>
</dbReference>
<dbReference type="SUPFAM" id="SSF51445">
    <property type="entry name" value="(Trans)glycosidases"/>
    <property type="match status" value="1"/>
</dbReference>
<evidence type="ECO:0000256" key="6">
    <source>
        <dbReference type="PIRSR" id="PIRSR005536-1"/>
    </source>
</evidence>
<accession>A0A8J3QR04</accession>
<dbReference type="PANTHER" id="PTHR43053:SF3">
    <property type="entry name" value="ALPHA-GALACTOSIDASE C-RELATED"/>
    <property type="match status" value="1"/>
</dbReference>
<evidence type="ECO:0000259" key="7">
    <source>
        <dbReference type="Pfam" id="PF16875"/>
    </source>
</evidence>
<evidence type="ECO:0000256" key="3">
    <source>
        <dbReference type="ARBA" id="ARBA00022801"/>
    </source>
</evidence>
<dbReference type="Pfam" id="PF02065">
    <property type="entry name" value="Melibiase"/>
    <property type="match status" value="1"/>
</dbReference>
<dbReference type="Pfam" id="PF16875">
    <property type="entry name" value="Glyco_hydro_36N"/>
    <property type="match status" value="1"/>
</dbReference>
<dbReference type="CDD" id="cd14791">
    <property type="entry name" value="GH36"/>
    <property type="match status" value="1"/>
</dbReference>
<dbReference type="InterPro" id="IPR002252">
    <property type="entry name" value="Glyco_hydro_36"/>
</dbReference>
<evidence type="ECO:0000256" key="5">
    <source>
        <dbReference type="PIRNR" id="PIRNR005536"/>
    </source>
</evidence>
<dbReference type="GO" id="GO:0004557">
    <property type="term" value="F:alpha-galactosidase activity"/>
    <property type="evidence" value="ECO:0007669"/>
    <property type="project" value="UniProtKB-UniRule"/>
</dbReference>